<feature type="domain" description="DNA-directed RNA polymerase RBP11-like dimerisation" evidence="8">
    <location>
        <begin position="37"/>
        <end position="107"/>
    </location>
</feature>
<comment type="similarity">
    <text evidence="5">Belongs to the archaeal Rpo11/eukaryotic RPB11/RPC19 RNA polymerase subunit family.</text>
</comment>
<organism evidence="9">
    <name type="scientific">Bigelowiella natans</name>
    <name type="common">Pedinomonas minutissima</name>
    <name type="synonym">Chlorarachnion sp. (strain CCMP621)</name>
    <dbReference type="NCBI Taxonomy" id="227086"/>
    <lineage>
        <taxon>Eukaryota</taxon>
        <taxon>Sar</taxon>
        <taxon>Rhizaria</taxon>
        <taxon>Cercozoa</taxon>
        <taxon>Chlorarachniophyceae</taxon>
        <taxon>Bigelowiella</taxon>
    </lineage>
</organism>
<feature type="coiled-coil region" evidence="6">
    <location>
        <begin position="88"/>
        <end position="115"/>
    </location>
</feature>
<keyword evidence="3" id="KW-0804">Transcription</keyword>
<gene>
    <name evidence="9" type="ORF">BIGN1055_LOCUS768</name>
</gene>
<dbReference type="GO" id="GO:0006366">
    <property type="term" value="P:transcription by RNA polymerase II"/>
    <property type="evidence" value="ECO:0007669"/>
    <property type="project" value="InterPro"/>
</dbReference>
<feature type="compositionally biased region" description="Basic and acidic residues" evidence="7">
    <location>
        <begin position="1"/>
        <end position="17"/>
    </location>
</feature>
<comment type="subcellular location">
    <subcellularLocation>
        <location evidence="1">Nucleus</location>
    </subcellularLocation>
</comment>
<dbReference type="InterPro" id="IPR009025">
    <property type="entry name" value="RBP11-like_dimer"/>
</dbReference>
<dbReference type="GO" id="GO:0003899">
    <property type="term" value="F:DNA-directed RNA polymerase activity"/>
    <property type="evidence" value="ECO:0007669"/>
    <property type="project" value="InterPro"/>
</dbReference>
<proteinExistence type="inferred from homology"/>
<reference evidence="9" key="1">
    <citation type="submission" date="2021-01" db="EMBL/GenBank/DDBJ databases">
        <authorList>
            <person name="Corre E."/>
            <person name="Pelletier E."/>
            <person name="Niang G."/>
            <person name="Scheremetjew M."/>
            <person name="Finn R."/>
            <person name="Kale V."/>
            <person name="Holt S."/>
            <person name="Cochrane G."/>
            <person name="Meng A."/>
            <person name="Brown T."/>
            <person name="Cohen L."/>
        </authorList>
    </citation>
    <scope>NUCLEOTIDE SEQUENCE</scope>
    <source>
        <strain evidence="9">CCMP1258.1</strain>
    </source>
</reference>
<evidence type="ECO:0000256" key="2">
    <source>
        <dbReference type="ARBA" id="ARBA00022478"/>
    </source>
</evidence>
<accession>A0A6U1DDU0</accession>
<dbReference type="Gene3D" id="3.30.1360.10">
    <property type="entry name" value="RNA polymerase, RBP11-like subunit"/>
    <property type="match status" value="1"/>
</dbReference>
<dbReference type="GO" id="GO:0005665">
    <property type="term" value="C:RNA polymerase II, core complex"/>
    <property type="evidence" value="ECO:0007669"/>
    <property type="project" value="InterPro"/>
</dbReference>
<evidence type="ECO:0000256" key="1">
    <source>
        <dbReference type="ARBA" id="ARBA00004123"/>
    </source>
</evidence>
<dbReference type="InterPro" id="IPR022905">
    <property type="entry name" value="Rpo11-like"/>
</dbReference>
<evidence type="ECO:0000256" key="5">
    <source>
        <dbReference type="ARBA" id="ARBA00025751"/>
    </source>
</evidence>
<evidence type="ECO:0000313" key="9">
    <source>
        <dbReference type="EMBL" id="CAD9579098.1"/>
    </source>
</evidence>
<dbReference type="InterPro" id="IPR036603">
    <property type="entry name" value="RBP11-like"/>
</dbReference>
<evidence type="ECO:0000256" key="6">
    <source>
        <dbReference type="SAM" id="Coils"/>
    </source>
</evidence>
<dbReference type="AlphaFoldDB" id="A0A6U1DDU0"/>
<feature type="region of interest" description="Disordered" evidence="7">
    <location>
        <begin position="1"/>
        <end position="22"/>
    </location>
</feature>
<dbReference type="EMBL" id="HBHA01001199">
    <property type="protein sequence ID" value="CAD9579098.1"/>
    <property type="molecule type" value="Transcribed_RNA"/>
</dbReference>
<name>A0A6U1DDU0_BIGNA</name>
<protein>
    <recommendedName>
        <fullName evidence="8">DNA-directed RNA polymerase RBP11-like dimerisation domain-containing protein</fullName>
    </recommendedName>
</protein>
<evidence type="ECO:0000259" key="8">
    <source>
        <dbReference type="Pfam" id="PF13656"/>
    </source>
</evidence>
<dbReference type="Pfam" id="PF13656">
    <property type="entry name" value="RNA_pol_L_2"/>
    <property type="match status" value="1"/>
</dbReference>
<keyword evidence="2" id="KW-0240">DNA-directed RNA polymerase</keyword>
<dbReference type="PANTHER" id="PTHR13946">
    <property type="entry name" value="DNA-DIRECTED RNA POLYMERASE I,II,III"/>
    <property type="match status" value="1"/>
</dbReference>
<keyword evidence="4" id="KW-0539">Nucleus</keyword>
<dbReference type="HAMAP" id="MF_00261">
    <property type="entry name" value="RNApol_arch_Rpo11"/>
    <property type="match status" value="1"/>
</dbReference>
<evidence type="ECO:0000256" key="7">
    <source>
        <dbReference type="SAM" id="MobiDB-lite"/>
    </source>
</evidence>
<evidence type="ECO:0000256" key="4">
    <source>
        <dbReference type="ARBA" id="ARBA00023242"/>
    </source>
</evidence>
<dbReference type="PANTHER" id="PTHR13946:SF16">
    <property type="entry name" value="DNA-DIRECTED RNA POLYMERASE II SUBUNIT RPB11"/>
    <property type="match status" value="1"/>
</dbReference>
<dbReference type="CDD" id="cd06926">
    <property type="entry name" value="RNAP_II_RPB11"/>
    <property type="match status" value="1"/>
</dbReference>
<dbReference type="InterPro" id="IPR037685">
    <property type="entry name" value="RBP11"/>
</dbReference>
<sequence length="141" mass="16056">MSSADNRPEPSEFHRLDDDEEKVEYEKDQKLTNCGVLNLNKEDHTLGNFMRAHLLMDKRVLFAGYRIPHPLTPLVRLKVRTTAETSPLGAINDAIKNAVNEVDKIENSFTKALEEFESQNVRTEENYGDLMVTDSKDDAGF</sequence>
<dbReference type="SUPFAM" id="SSF55257">
    <property type="entry name" value="RBP11-like subunits of RNA polymerase"/>
    <property type="match status" value="1"/>
</dbReference>
<dbReference type="GO" id="GO:0046983">
    <property type="term" value="F:protein dimerization activity"/>
    <property type="evidence" value="ECO:0007669"/>
    <property type="project" value="InterPro"/>
</dbReference>
<keyword evidence="6" id="KW-0175">Coiled coil</keyword>
<evidence type="ECO:0000256" key="3">
    <source>
        <dbReference type="ARBA" id="ARBA00023163"/>
    </source>
</evidence>